<accession>A0ABN9U9Z6</accession>
<evidence type="ECO:0000313" key="2">
    <source>
        <dbReference type="Proteomes" id="UP001189429"/>
    </source>
</evidence>
<feature type="non-terminal residue" evidence="1">
    <location>
        <position position="1"/>
    </location>
</feature>
<organism evidence="1 2">
    <name type="scientific">Prorocentrum cordatum</name>
    <dbReference type="NCBI Taxonomy" id="2364126"/>
    <lineage>
        <taxon>Eukaryota</taxon>
        <taxon>Sar</taxon>
        <taxon>Alveolata</taxon>
        <taxon>Dinophyceae</taxon>
        <taxon>Prorocentrales</taxon>
        <taxon>Prorocentraceae</taxon>
        <taxon>Prorocentrum</taxon>
    </lineage>
</organism>
<keyword evidence="2" id="KW-1185">Reference proteome</keyword>
<sequence>VCYIRAHNEHPWNTLADFIARNVMQGNINRVTVLPPRLVRTTLFVHALEWSWLDFARAEDRAAYPVRFTADAEDLLPHGPQDFKVRHQIMGVPIPDSEPRIDEIIKVKASFAFSVIQYNVKTISVEKK</sequence>
<feature type="non-terminal residue" evidence="1">
    <location>
        <position position="128"/>
    </location>
</feature>
<reference evidence="1" key="1">
    <citation type="submission" date="2023-10" db="EMBL/GenBank/DDBJ databases">
        <authorList>
            <person name="Chen Y."/>
            <person name="Shah S."/>
            <person name="Dougan E. K."/>
            <person name="Thang M."/>
            <person name="Chan C."/>
        </authorList>
    </citation>
    <scope>NUCLEOTIDE SEQUENCE [LARGE SCALE GENOMIC DNA]</scope>
</reference>
<comment type="caution">
    <text evidence="1">The sequence shown here is derived from an EMBL/GenBank/DDBJ whole genome shotgun (WGS) entry which is preliminary data.</text>
</comment>
<dbReference type="Proteomes" id="UP001189429">
    <property type="component" value="Unassembled WGS sequence"/>
</dbReference>
<dbReference type="EMBL" id="CAUYUJ010015603">
    <property type="protein sequence ID" value="CAK0856090.1"/>
    <property type="molecule type" value="Genomic_DNA"/>
</dbReference>
<evidence type="ECO:0000313" key="1">
    <source>
        <dbReference type="EMBL" id="CAK0856090.1"/>
    </source>
</evidence>
<gene>
    <name evidence="1" type="ORF">PCOR1329_LOCUS46552</name>
</gene>
<proteinExistence type="predicted"/>
<protein>
    <submittedName>
        <fullName evidence="1">Uncharacterized protein</fullName>
    </submittedName>
</protein>
<name>A0ABN9U9Z6_9DINO</name>